<dbReference type="KEGG" id="psac:PSM36_2723"/>
<dbReference type="Proteomes" id="UP000187464">
    <property type="component" value="Chromosome I"/>
</dbReference>
<evidence type="ECO:0000313" key="3">
    <source>
        <dbReference type="Proteomes" id="UP000187464"/>
    </source>
</evidence>
<evidence type="ECO:0000256" key="1">
    <source>
        <dbReference type="SAM" id="MobiDB-lite"/>
    </source>
</evidence>
<dbReference type="InterPro" id="IPR016195">
    <property type="entry name" value="Pol/histidinol_Pase-like"/>
</dbReference>
<dbReference type="PANTHER" id="PTHR40084">
    <property type="entry name" value="PHOSPHOHYDROLASE, PHP FAMILY"/>
    <property type="match status" value="1"/>
</dbReference>
<protein>
    <submittedName>
        <fullName evidence="2">PHP family phosphoesterase</fullName>
    </submittedName>
</protein>
<feature type="compositionally biased region" description="Basic and acidic residues" evidence="1">
    <location>
        <begin position="435"/>
        <end position="444"/>
    </location>
</feature>
<dbReference type="PANTHER" id="PTHR40084:SF1">
    <property type="entry name" value="PHOSPHOTRANSFERASE"/>
    <property type="match status" value="1"/>
</dbReference>
<evidence type="ECO:0000313" key="2">
    <source>
        <dbReference type="EMBL" id="SCD21519.1"/>
    </source>
</evidence>
<dbReference type="RefSeq" id="WP_076931344.1">
    <property type="nucleotide sequence ID" value="NZ_LT605205.1"/>
</dbReference>
<dbReference type="SUPFAM" id="SSF89550">
    <property type="entry name" value="PHP domain-like"/>
    <property type="match status" value="1"/>
</dbReference>
<dbReference type="AlphaFoldDB" id="A0A1R3T5Z7"/>
<sequence>MSYIADLHLHSHYSRATSKELNLESLFQWARIKGIHVVGTGDFTHPLWFKEIKEKLEPDGTGLFRLKNPPKKEIDGFKCKDIDIRFCLTSEISSIYKQGDKVYKNHNCVYAPDFETVARINAKLAQIGNLEADGRPILGLPARNLLEIVLETSDDAHLIPAHIWTPWFSLFGSKSGSDTIEECFGDLSHHIFALETGLSSDPEMNWRLSMLDKYTLVSNSDAHSPQKLGREANLFDTEQSYYALFDALKTRKGFLGTYEFFPEEGKYHMDGHRKCNVCFEPEESIRHKNICPKCGRPLTIGVLHRVFELSDRRQPQQPEGAPGFHYIIPLPEILAEIKNASSSGNVVNRFFQQAISSFGNEFTLLTEVPVEDIKKQAGMLLAEAIQRMRAREVHPQGGYDGEYGIIKIFKEGEIERLTGQMDLFGAADITKTAKRESRDTEITKKIPLPDLTEPTGAPSLNAEQQAARSAFYFSFRKARRRSFRKARSNRCCVIYF</sequence>
<feature type="region of interest" description="Disordered" evidence="1">
    <location>
        <begin position="435"/>
        <end position="460"/>
    </location>
</feature>
<reference evidence="2 3" key="1">
    <citation type="submission" date="2016-08" db="EMBL/GenBank/DDBJ databases">
        <authorList>
            <person name="Seilhamer J.J."/>
        </authorList>
    </citation>
    <scope>NUCLEOTIDE SEQUENCE [LARGE SCALE GENOMIC DNA]</scope>
    <source>
        <strain evidence="2">M3/6</strain>
    </source>
</reference>
<gene>
    <name evidence="2" type="ORF">PSM36_2723</name>
</gene>
<name>A0A1R3T5Z7_9BACT</name>
<dbReference type="CDD" id="cd19067">
    <property type="entry name" value="PfuEndoQ-like"/>
    <property type="match status" value="1"/>
</dbReference>
<dbReference type="STRING" id="1642647.PSM36_2723"/>
<organism evidence="2 3">
    <name type="scientific">Proteiniphilum saccharofermentans</name>
    <dbReference type="NCBI Taxonomy" id="1642647"/>
    <lineage>
        <taxon>Bacteria</taxon>
        <taxon>Pseudomonadati</taxon>
        <taxon>Bacteroidota</taxon>
        <taxon>Bacteroidia</taxon>
        <taxon>Bacteroidales</taxon>
        <taxon>Dysgonomonadaceae</taxon>
        <taxon>Proteiniphilum</taxon>
    </lineage>
</organism>
<keyword evidence="3" id="KW-1185">Reference proteome</keyword>
<proteinExistence type="predicted"/>
<dbReference type="Gene3D" id="3.20.20.140">
    <property type="entry name" value="Metal-dependent hydrolases"/>
    <property type="match status" value="1"/>
</dbReference>
<dbReference type="EMBL" id="LT605205">
    <property type="protein sequence ID" value="SCD21519.1"/>
    <property type="molecule type" value="Genomic_DNA"/>
</dbReference>
<accession>A0A1R3T5Z7</accession>